<dbReference type="PANTHER" id="PTHR31408:SF2">
    <property type="entry name" value="PROTEIN SPO16 HOMOLOG"/>
    <property type="match status" value="1"/>
</dbReference>
<gene>
    <name evidence="2" type="primary">C1orf146</name>
    <name evidence="1" type="ORF">G4P62_011774</name>
</gene>
<name>A0A8C6L6N5_NOTFU</name>
<dbReference type="Proteomes" id="UP000694548">
    <property type="component" value="Chromosome sgr12"/>
</dbReference>
<protein>
    <submittedName>
        <fullName evidence="2">Chromosome 1 open reading frame 146</fullName>
    </submittedName>
</protein>
<proteinExistence type="predicted"/>
<dbReference type="Ensembl" id="ENSNFUT00015017224.1">
    <property type="protein sequence ID" value="ENSNFUP00015016447.1"/>
    <property type="gene ID" value="ENSNFUG00015007884.1"/>
</dbReference>
<dbReference type="GO" id="GO:0007130">
    <property type="term" value="P:synaptonemal complex assembly"/>
    <property type="evidence" value="ECO:0007669"/>
    <property type="project" value="InterPro"/>
</dbReference>
<keyword evidence="3" id="KW-1185">Reference proteome</keyword>
<evidence type="ECO:0000313" key="3">
    <source>
        <dbReference type="Proteomes" id="UP000694548"/>
    </source>
</evidence>
<dbReference type="KEGG" id="nfu:107387382"/>
<reference evidence="1" key="2">
    <citation type="submission" date="2020-03" db="EMBL/GenBank/DDBJ databases">
        <title>Intra-Species Differences in Population Size shape Life History and Genome Evolution.</title>
        <authorList>
            <person name="Willemsen D."/>
            <person name="Cui R."/>
            <person name="Valenzano D.R."/>
        </authorList>
    </citation>
    <scope>NUCLEOTIDE SEQUENCE</scope>
    <source>
        <strain evidence="1">GRZ</strain>
        <tissue evidence="1">Whole</tissue>
    </source>
</reference>
<evidence type="ECO:0000313" key="2">
    <source>
        <dbReference type="Ensembl" id="ENSNFUP00015016447.1"/>
    </source>
</evidence>
<reference evidence="2" key="1">
    <citation type="submission" date="2014-08" db="EMBL/GenBank/DDBJ databases">
        <authorList>
            <person name="Senf B."/>
            <person name="Petzold A."/>
            <person name="Downie B.R."/>
            <person name="Koch P."/>
            <person name="Platzer M."/>
        </authorList>
    </citation>
    <scope>NUCLEOTIDE SEQUENCE [LARGE SCALE GENOMIC DNA]</scope>
    <source>
        <strain evidence="2">GRZ</strain>
    </source>
</reference>
<dbReference type="Proteomes" id="UP000822369">
    <property type="component" value="Chromosome 16"/>
</dbReference>
<organism evidence="2 3">
    <name type="scientific">Nothobranchius furzeri</name>
    <name type="common">Turquoise killifish</name>
    <dbReference type="NCBI Taxonomy" id="105023"/>
    <lineage>
        <taxon>Eukaryota</taxon>
        <taxon>Metazoa</taxon>
        <taxon>Chordata</taxon>
        <taxon>Craniata</taxon>
        <taxon>Vertebrata</taxon>
        <taxon>Euteleostomi</taxon>
        <taxon>Actinopterygii</taxon>
        <taxon>Neopterygii</taxon>
        <taxon>Teleostei</taxon>
        <taxon>Neoteleostei</taxon>
        <taxon>Acanthomorphata</taxon>
        <taxon>Ovalentaria</taxon>
        <taxon>Atherinomorphae</taxon>
        <taxon>Cyprinodontiformes</taxon>
        <taxon>Nothobranchiidae</taxon>
        <taxon>Nothobranchius</taxon>
    </lineage>
</organism>
<evidence type="ECO:0000313" key="1">
    <source>
        <dbReference type="EMBL" id="KAF7203857.1"/>
    </source>
</evidence>
<reference evidence="2" key="3">
    <citation type="submission" date="2025-05" db="UniProtKB">
        <authorList>
            <consortium name="Ensembl"/>
        </authorList>
    </citation>
    <scope>IDENTIFICATION</scope>
</reference>
<dbReference type="OMA" id="QNHDTCR"/>
<dbReference type="GeneTree" id="ENSGT00390000008285"/>
<sequence length="174" mass="19624">METNETTPWKTTIIMSVSLQNHEVYRMLRAQQHRIRLSGSVEAGSVIFPLSGTAFLLAEPQGFPESLDHSEFFELIEKFTQVHRNCFLLLFATFSGKGQLQTLTEIQSRFFGSNLRILPVQNAAEIVRGMLAIAKATSKPHADRIQACMSLVRAHIIENSPVWDILRDIKPTCP</sequence>
<dbReference type="OrthoDB" id="6149480at2759"/>
<dbReference type="PANTHER" id="PTHR31408">
    <property type="entry name" value="HYPOTHETICAL PROTEIN LOC689986"/>
    <property type="match status" value="1"/>
</dbReference>
<dbReference type="GO" id="GO:0005694">
    <property type="term" value="C:chromosome"/>
    <property type="evidence" value="ECO:0007669"/>
    <property type="project" value="TreeGrafter"/>
</dbReference>
<dbReference type="Pfam" id="PF15162">
    <property type="entry name" value="SCRE"/>
    <property type="match status" value="1"/>
</dbReference>
<dbReference type="InterPro" id="IPR027857">
    <property type="entry name" value="SCRE"/>
</dbReference>
<dbReference type="AlphaFoldDB" id="A0A8C6L6N5"/>
<accession>A0A8C6L6N5</accession>
<dbReference type="EMBL" id="JAAVVJ010000016">
    <property type="protein sequence ID" value="KAF7203857.1"/>
    <property type="molecule type" value="Genomic_DNA"/>
</dbReference>
<dbReference type="GO" id="GO:0007131">
    <property type="term" value="P:reciprocal meiotic recombination"/>
    <property type="evidence" value="ECO:0007669"/>
    <property type="project" value="TreeGrafter"/>
</dbReference>